<accession>I4GS94</accession>
<evidence type="ECO:0008006" key="3">
    <source>
        <dbReference type="Google" id="ProtNLM"/>
    </source>
</evidence>
<gene>
    <name evidence="1" type="ORF">MICAE_1460045</name>
</gene>
<sequence>MYLTSLGNAIYQKGLLMPPDQIENLLKGILRQYQSSFSDKIYGEENDDYDPLMRVFGITPSLKRENRQYWGRELGMCWQRLVTEVFKANCLDYQPALKIADDQPCDCILGRDAIDTKYRIGSGDSGTLKKFKQYGKLLQERGLKPILLIVREDNLPAAIKACHLGGWTVLQSQQSFDYILERSGFDLLKTFDKFSETQEFYIAR</sequence>
<organism evidence="1 2">
    <name type="scientific">Microcystis aeruginosa PCC 9806</name>
    <dbReference type="NCBI Taxonomy" id="1160282"/>
    <lineage>
        <taxon>Bacteria</taxon>
        <taxon>Bacillati</taxon>
        <taxon>Cyanobacteriota</taxon>
        <taxon>Cyanophyceae</taxon>
        <taxon>Oscillatoriophycideae</taxon>
        <taxon>Chroococcales</taxon>
        <taxon>Microcystaceae</taxon>
        <taxon>Microcystis</taxon>
    </lineage>
</organism>
<comment type="caution">
    <text evidence="1">The sequence shown here is derived from an EMBL/GenBank/DDBJ whole genome shotgun (WGS) entry which is preliminary data.</text>
</comment>
<protein>
    <recommendedName>
        <fullName evidence="3">Restriction endonuclease</fullName>
    </recommendedName>
</protein>
<proteinExistence type="predicted"/>
<reference evidence="1 2" key="1">
    <citation type="submission" date="2012-04" db="EMBL/GenBank/DDBJ databases">
        <authorList>
            <person name="Genoscope - CEA"/>
        </authorList>
    </citation>
    <scope>NUCLEOTIDE SEQUENCE [LARGE SCALE GENOMIC DNA]</scope>
    <source>
        <strain evidence="1 2">9806</strain>
    </source>
</reference>
<dbReference type="Proteomes" id="UP000003273">
    <property type="component" value="Unassembled WGS sequence"/>
</dbReference>
<evidence type="ECO:0000313" key="1">
    <source>
        <dbReference type="EMBL" id="CCI12668.1"/>
    </source>
</evidence>
<name>I4GS94_MICAE</name>
<dbReference type="AlphaFoldDB" id="I4GS94"/>
<dbReference type="HOGENOM" id="CLU_1432132_0_0_3"/>
<evidence type="ECO:0000313" key="2">
    <source>
        <dbReference type="Proteomes" id="UP000003273"/>
    </source>
</evidence>
<dbReference type="REBASE" id="316663">
    <property type="entry name" value="Mae9806ORF1460044P"/>
</dbReference>
<dbReference type="EMBL" id="CAIL01000053">
    <property type="protein sequence ID" value="CCI12668.1"/>
    <property type="molecule type" value="Genomic_DNA"/>
</dbReference>